<organism evidence="1 2">
    <name type="scientific">Maledivibacter halophilus</name>
    <dbReference type="NCBI Taxonomy" id="36842"/>
    <lineage>
        <taxon>Bacteria</taxon>
        <taxon>Bacillati</taxon>
        <taxon>Bacillota</taxon>
        <taxon>Clostridia</taxon>
        <taxon>Peptostreptococcales</taxon>
        <taxon>Caminicellaceae</taxon>
        <taxon>Maledivibacter</taxon>
    </lineage>
</organism>
<sequence length="64" mass="7771">MEVKVYIKGKKEPLIYKGDRIDVLDFKIDNIDYKQIRYFNFKKGISKSEFVQKDIIKKIVEERE</sequence>
<accession>A0A1T5L355</accession>
<keyword evidence="2" id="KW-1185">Reference proteome</keyword>
<evidence type="ECO:0000313" key="1">
    <source>
        <dbReference type="EMBL" id="SKC70373.1"/>
    </source>
</evidence>
<proteinExistence type="predicted"/>
<dbReference type="EMBL" id="FUZT01000005">
    <property type="protein sequence ID" value="SKC70373.1"/>
    <property type="molecule type" value="Genomic_DNA"/>
</dbReference>
<dbReference type="Proteomes" id="UP000190285">
    <property type="component" value="Unassembled WGS sequence"/>
</dbReference>
<name>A0A1T5L355_9FIRM</name>
<reference evidence="1 2" key="1">
    <citation type="submission" date="2017-02" db="EMBL/GenBank/DDBJ databases">
        <authorList>
            <person name="Peterson S.W."/>
        </authorList>
    </citation>
    <scope>NUCLEOTIDE SEQUENCE [LARGE SCALE GENOMIC DNA]</scope>
    <source>
        <strain evidence="1 2">M1</strain>
    </source>
</reference>
<protein>
    <submittedName>
        <fullName evidence="1">Uncharacterized protein</fullName>
    </submittedName>
</protein>
<dbReference type="RefSeq" id="WP_079491939.1">
    <property type="nucleotide sequence ID" value="NZ_FUZT01000005.1"/>
</dbReference>
<dbReference type="OrthoDB" id="1932992at2"/>
<dbReference type="AlphaFoldDB" id="A0A1T5L355"/>
<gene>
    <name evidence="1" type="ORF">SAMN02194393_02426</name>
</gene>
<evidence type="ECO:0000313" key="2">
    <source>
        <dbReference type="Proteomes" id="UP000190285"/>
    </source>
</evidence>